<proteinExistence type="predicted"/>
<gene>
    <name evidence="2" type="ORF">LCGC14_2372620</name>
</gene>
<reference evidence="2" key="1">
    <citation type="journal article" date="2015" name="Nature">
        <title>Complex archaea that bridge the gap between prokaryotes and eukaryotes.</title>
        <authorList>
            <person name="Spang A."/>
            <person name="Saw J.H."/>
            <person name="Jorgensen S.L."/>
            <person name="Zaremba-Niedzwiedzka K."/>
            <person name="Martijn J."/>
            <person name="Lind A.E."/>
            <person name="van Eijk R."/>
            <person name="Schleper C."/>
            <person name="Guy L."/>
            <person name="Ettema T.J."/>
        </authorList>
    </citation>
    <scope>NUCLEOTIDE SEQUENCE</scope>
</reference>
<feature type="region of interest" description="Disordered" evidence="1">
    <location>
        <begin position="178"/>
        <end position="219"/>
    </location>
</feature>
<feature type="compositionally biased region" description="Basic and acidic residues" evidence="1">
    <location>
        <begin position="20"/>
        <end position="29"/>
    </location>
</feature>
<sequence length="219" mass="23302">MSEQAVTTDNPKADAPNEGTEDKGGAGDARDEDLDLDALLEASQAEGESVPETTSESAPDDVAARLAALEKDNKDNRRVTAQKEADVAINAAATEIKGLSADLEHVSERAIKGQLYLYAEEKPGVLKAFSNRDANPKAWNDVKRAIAKEIAKDLGGGGADDDLTAGIKAVKDAVRGVSHKSAADEPFKPDNKELSSKTDQEFAAWKDENREKLEAGATR</sequence>
<organism evidence="2">
    <name type="scientific">marine sediment metagenome</name>
    <dbReference type="NCBI Taxonomy" id="412755"/>
    <lineage>
        <taxon>unclassified sequences</taxon>
        <taxon>metagenomes</taxon>
        <taxon>ecological metagenomes</taxon>
    </lineage>
</organism>
<name>A0A0F9EFS8_9ZZZZ</name>
<comment type="caution">
    <text evidence="2">The sequence shown here is derived from an EMBL/GenBank/DDBJ whole genome shotgun (WGS) entry which is preliminary data.</text>
</comment>
<evidence type="ECO:0000313" key="2">
    <source>
        <dbReference type="EMBL" id="KKL28691.1"/>
    </source>
</evidence>
<evidence type="ECO:0008006" key="3">
    <source>
        <dbReference type="Google" id="ProtNLM"/>
    </source>
</evidence>
<feature type="compositionally biased region" description="Basic and acidic residues" evidence="1">
    <location>
        <begin position="181"/>
        <end position="219"/>
    </location>
</feature>
<dbReference type="EMBL" id="LAZR01035007">
    <property type="protein sequence ID" value="KKL28691.1"/>
    <property type="molecule type" value="Genomic_DNA"/>
</dbReference>
<evidence type="ECO:0000256" key="1">
    <source>
        <dbReference type="SAM" id="MobiDB-lite"/>
    </source>
</evidence>
<dbReference type="AlphaFoldDB" id="A0A0F9EFS8"/>
<feature type="compositionally biased region" description="Polar residues" evidence="1">
    <location>
        <begin position="1"/>
        <end position="10"/>
    </location>
</feature>
<accession>A0A0F9EFS8</accession>
<protein>
    <recommendedName>
        <fullName evidence="3">Scaffolding protein</fullName>
    </recommendedName>
</protein>
<feature type="region of interest" description="Disordered" evidence="1">
    <location>
        <begin position="1"/>
        <end position="62"/>
    </location>
</feature>